<organism evidence="1">
    <name type="scientific">Listeria monocytogenes</name>
    <dbReference type="NCBI Taxonomy" id="1639"/>
    <lineage>
        <taxon>Bacteria</taxon>
        <taxon>Bacillati</taxon>
        <taxon>Bacillota</taxon>
        <taxon>Bacilli</taxon>
        <taxon>Bacillales</taxon>
        <taxon>Listeriaceae</taxon>
        <taxon>Listeria</taxon>
    </lineage>
</organism>
<dbReference type="RefSeq" id="WP_061107090.1">
    <property type="nucleotide sequence ID" value="NZ_CADFHA010000034.1"/>
</dbReference>
<protein>
    <submittedName>
        <fullName evidence="1">Uncharacterized protein</fullName>
    </submittedName>
</protein>
<dbReference type="EMBL" id="QDCT01000001">
    <property type="protein sequence ID" value="KAA9596177.1"/>
    <property type="molecule type" value="Genomic_DNA"/>
</dbReference>
<name>A0A4A3GF38_LISMN</name>
<evidence type="ECO:0000313" key="1">
    <source>
        <dbReference type="EMBL" id="KAA9596177.1"/>
    </source>
</evidence>
<dbReference type="InterPro" id="IPR012340">
    <property type="entry name" value="NA-bd_OB-fold"/>
</dbReference>
<proteinExistence type="predicted"/>
<reference evidence="1" key="1">
    <citation type="submission" date="2018-04" db="EMBL/GenBank/DDBJ databases">
        <title>Genome Analysis of a Prevalent Clone of Listeria monocytogenes Sequence Type 87 in China.</title>
        <authorList>
            <person name="Wang Y."/>
        </authorList>
    </citation>
    <scope>NUCLEOTIDE SEQUENCE</scope>
    <source>
        <strain evidence="1">ICDC_LM0111</strain>
    </source>
</reference>
<sequence>MTQGEKLEQLELVEVVIKEGKATLQFIDMERGELREVIFNKNVFDKEKNEFVPDEEKAAKVEEWCQEYFQLTFDDLSKAVGEKRDVYAYDKFNSLWESEQIAKFDKDMVGQIISSTVKDVTDDGIGVHIKFEYEGELYQSNMTYSDYMETMKKWFTNPQKQRKQYEKFEEKFGISIDNKEELIGKDIMVEVKSAFGKFVYPDIKPFPKKKK</sequence>
<gene>
    <name evidence="1" type="ORF">DCK14_05180</name>
</gene>
<comment type="caution">
    <text evidence="1">The sequence shown here is derived from an EMBL/GenBank/DDBJ whole genome shotgun (WGS) entry which is preliminary data.</text>
</comment>
<dbReference type="SUPFAM" id="SSF50249">
    <property type="entry name" value="Nucleic acid-binding proteins"/>
    <property type="match status" value="1"/>
</dbReference>
<accession>A0A4A3GF38</accession>
<dbReference type="AlphaFoldDB" id="A0A4A3GF38"/>